<organism evidence="3 4">
    <name type="scientific">Magallana gigas</name>
    <name type="common">Pacific oyster</name>
    <name type="synonym">Crassostrea gigas</name>
    <dbReference type="NCBI Taxonomy" id="29159"/>
    <lineage>
        <taxon>Eukaryota</taxon>
        <taxon>Metazoa</taxon>
        <taxon>Spiralia</taxon>
        <taxon>Lophotrochozoa</taxon>
        <taxon>Mollusca</taxon>
        <taxon>Bivalvia</taxon>
        <taxon>Autobranchia</taxon>
        <taxon>Pteriomorphia</taxon>
        <taxon>Ostreida</taxon>
        <taxon>Ostreoidea</taxon>
        <taxon>Ostreidae</taxon>
        <taxon>Magallana</taxon>
    </lineage>
</organism>
<name>A0A8W8KJ51_MAGGI</name>
<feature type="domain" description="Nibrin C-terminal" evidence="2">
    <location>
        <begin position="17"/>
        <end position="81"/>
    </location>
</feature>
<keyword evidence="4" id="KW-1185">Reference proteome</keyword>
<dbReference type="Proteomes" id="UP000005408">
    <property type="component" value="Unassembled WGS sequence"/>
</dbReference>
<evidence type="ECO:0000259" key="2">
    <source>
        <dbReference type="SMART" id="SM01348"/>
    </source>
</evidence>
<dbReference type="GO" id="GO:0030870">
    <property type="term" value="C:Mre11 complex"/>
    <property type="evidence" value="ECO:0007669"/>
    <property type="project" value="InterPro"/>
</dbReference>
<dbReference type="Pfam" id="PF08599">
    <property type="entry name" value="Nbs1_C"/>
    <property type="match status" value="1"/>
</dbReference>
<evidence type="ECO:0000313" key="4">
    <source>
        <dbReference type="Proteomes" id="UP000005408"/>
    </source>
</evidence>
<protein>
    <recommendedName>
        <fullName evidence="2">Nibrin C-terminal domain-containing protein</fullName>
    </recommendedName>
</protein>
<dbReference type="InterPro" id="IPR040227">
    <property type="entry name" value="Nibrin-rel"/>
</dbReference>
<dbReference type="PANTHER" id="PTHR12162">
    <property type="entry name" value="NIBRIN-RELATED"/>
    <property type="match status" value="1"/>
</dbReference>
<dbReference type="GO" id="GO:0007095">
    <property type="term" value="P:mitotic G2 DNA damage checkpoint signaling"/>
    <property type="evidence" value="ECO:0007669"/>
    <property type="project" value="InterPro"/>
</dbReference>
<dbReference type="PANTHER" id="PTHR12162:SF0">
    <property type="entry name" value="NIBRIN"/>
    <property type="match status" value="1"/>
</dbReference>
<dbReference type="GO" id="GO:0003684">
    <property type="term" value="F:damaged DNA binding"/>
    <property type="evidence" value="ECO:0007669"/>
    <property type="project" value="TreeGrafter"/>
</dbReference>
<evidence type="ECO:0000256" key="1">
    <source>
        <dbReference type="SAM" id="MobiDB-lite"/>
    </source>
</evidence>
<evidence type="ECO:0000313" key="3">
    <source>
        <dbReference type="EnsemblMetazoa" id="G23378.11:cds"/>
    </source>
</evidence>
<sequence length="93" mass="11006">MKKIYHQGYIKWKGKLVKNFKKFKKNQNCGSNGLPRIIGGSDLQPHVPSQRKEVEDWFREALEAESQQSEAERRAQELFDYEPNKTVNKRRGR</sequence>
<dbReference type="InterPro" id="IPR013908">
    <property type="entry name" value="Nibrin_C"/>
</dbReference>
<dbReference type="AlphaFoldDB" id="A0A8W8KJ51"/>
<feature type="region of interest" description="Disordered" evidence="1">
    <location>
        <begin position="65"/>
        <end position="93"/>
    </location>
</feature>
<proteinExistence type="predicted"/>
<reference evidence="3" key="1">
    <citation type="submission" date="2022-08" db="UniProtKB">
        <authorList>
            <consortium name="EnsemblMetazoa"/>
        </authorList>
    </citation>
    <scope>IDENTIFICATION</scope>
    <source>
        <strain evidence="3">05x7-T-G4-1.051#20</strain>
    </source>
</reference>
<dbReference type="GO" id="GO:0000724">
    <property type="term" value="P:double-strand break repair via homologous recombination"/>
    <property type="evidence" value="ECO:0007669"/>
    <property type="project" value="TreeGrafter"/>
</dbReference>
<dbReference type="EnsemblMetazoa" id="G23378.11">
    <property type="protein sequence ID" value="G23378.11:cds"/>
    <property type="gene ID" value="G23378"/>
</dbReference>
<dbReference type="SMART" id="SM01348">
    <property type="entry name" value="Nbs1_C"/>
    <property type="match status" value="1"/>
</dbReference>
<accession>A0A8W8KJ51</accession>